<accession>A0A255DFT8</accession>
<feature type="transmembrane region" description="Helical" evidence="7">
    <location>
        <begin position="628"/>
        <end position="648"/>
    </location>
</feature>
<dbReference type="Pfam" id="PF03176">
    <property type="entry name" value="MMPL"/>
    <property type="match status" value="2"/>
</dbReference>
<comment type="caution">
    <text evidence="9">The sequence shown here is derived from an EMBL/GenBank/DDBJ whole genome shotgun (WGS) entry which is preliminary data.</text>
</comment>
<keyword evidence="5 7" id="KW-1133">Transmembrane helix</keyword>
<keyword evidence="6 7" id="KW-0472">Membrane</keyword>
<dbReference type="GO" id="GO:0005886">
    <property type="term" value="C:plasma membrane"/>
    <property type="evidence" value="ECO:0007669"/>
    <property type="project" value="UniProtKB-SubCell"/>
</dbReference>
<organism evidence="9 10">
    <name type="scientific">Mycolicibacterium sphagni</name>
    <dbReference type="NCBI Taxonomy" id="1786"/>
    <lineage>
        <taxon>Bacteria</taxon>
        <taxon>Bacillati</taxon>
        <taxon>Actinomycetota</taxon>
        <taxon>Actinomycetes</taxon>
        <taxon>Mycobacteriales</taxon>
        <taxon>Mycobacteriaceae</taxon>
        <taxon>Mycolicibacterium</taxon>
    </lineage>
</organism>
<evidence type="ECO:0000256" key="2">
    <source>
        <dbReference type="ARBA" id="ARBA00010157"/>
    </source>
</evidence>
<dbReference type="PROSITE" id="PS50156">
    <property type="entry name" value="SSD"/>
    <property type="match status" value="2"/>
</dbReference>
<keyword evidence="10" id="KW-1185">Reference proteome</keyword>
<comment type="similarity">
    <text evidence="2">Belongs to the resistance-nodulation-cell division (RND) (TC 2.A.6) family. MmpL subfamily.</text>
</comment>
<proteinExistence type="inferred from homology"/>
<dbReference type="OrthoDB" id="7051771at2"/>
<feature type="transmembrane region" description="Helical" evidence="7">
    <location>
        <begin position="178"/>
        <end position="197"/>
    </location>
</feature>
<feature type="domain" description="SSD" evidence="8">
    <location>
        <begin position="243"/>
        <end position="332"/>
    </location>
</feature>
<dbReference type="PANTHER" id="PTHR33406:SF11">
    <property type="entry name" value="MEMBRANE PROTEIN SCO6666-RELATED"/>
    <property type="match status" value="1"/>
</dbReference>
<evidence type="ECO:0000313" key="10">
    <source>
        <dbReference type="Proteomes" id="UP000216063"/>
    </source>
</evidence>
<keyword evidence="3" id="KW-1003">Cell membrane</keyword>
<dbReference type="EMBL" id="NOZR01000042">
    <property type="protein sequence ID" value="OYN74473.1"/>
    <property type="molecule type" value="Genomic_DNA"/>
</dbReference>
<evidence type="ECO:0000256" key="7">
    <source>
        <dbReference type="SAM" id="Phobius"/>
    </source>
</evidence>
<evidence type="ECO:0000256" key="4">
    <source>
        <dbReference type="ARBA" id="ARBA00022692"/>
    </source>
</evidence>
<feature type="transmembrane region" description="Helical" evidence="7">
    <location>
        <begin position="590"/>
        <end position="608"/>
    </location>
</feature>
<reference evidence="9 10" key="1">
    <citation type="submission" date="2017-07" db="EMBL/GenBank/DDBJ databases">
        <title>The new phylogeny of genus Mycobacterium.</title>
        <authorList>
            <person name="Tortoli E."/>
            <person name="Trovato A."/>
            <person name="Cirillo D.M."/>
        </authorList>
    </citation>
    <scope>NUCLEOTIDE SEQUENCE [LARGE SCALE GENOMIC DNA]</scope>
    <source>
        <strain evidence="9 10">ATCC 33027</strain>
    </source>
</reference>
<feature type="transmembrane region" description="Helical" evidence="7">
    <location>
        <begin position="679"/>
        <end position="699"/>
    </location>
</feature>
<evidence type="ECO:0000256" key="5">
    <source>
        <dbReference type="ARBA" id="ARBA00022989"/>
    </source>
</evidence>
<dbReference type="InterPro" id="IPR000731">
    <property type="entry name" value="SSD"/>
</dbReference>
<dbReference type="Proteomes" id="UP000216063">
    <property type="component" value="Unassembled WGS sequence"/>
</dbReference>
<keyword evidence="4 7" id="KW-0812">Transmembrane</keyword>
<feature type="transmembrane region" description="Helical" evidence="7">
    <location>
        <begin position="394"/>
        <end position="415"/>
    </location>
</feature>
<feature type="transmembrane region" description="Helical" evidence="7">
    <location>
        <begin position="282"/>
        <end position="303"/>
    </location>
</feature>
<dbReference type="PANTHER" id="PTHR33406">
    <property type="entry name" value="MEMBRANE PROTEIN MJ1562-RELATED"/>
    <property type="match status" value="1"/>
</dbReference>
<dbReference type="InterPro" id="IPR050545">
    <property type="entry name" value="Mycobact_MmpL"/>
</dbReference>
<protein>
    <recommendedName>
        <fullName evidence="8">SSD domain-containing protein</fullName>
    </recommendedName>
</protein>
<evidence type="ECO:0000313" key="9">
    <source>
        <dbReference type="EMBL" id="OYN74473.1"/>
    </source>
</evidence>
<evidence type="ECO:0000256" key="6">
    <source>
        <dbReference type="ARBA" id="ARBA00023136"/>
    </source>
</evidence>
<gene>
    <name evidence="9" type="ORF">CG716_28420</name>
</gene>
<evidence type="ECO:0000256" key="1">
    <source>
        <dbReference type="ARBA" id="ARBA00004651"/>
    </source>
</evidence>
<dbReference type="InterPro" id="IPR004869">
    <property type="entry name" value="MMPL_dom"/>
</dbReference>
<feature type="transmembrane region" description="Helical" evidence="7">
    <location>
        <begin position="561"/>
        <end position="578"/>
    </location>
</feature>
<feature type="transmembrane region" description="Helical" evidence="7">
    <location>
        <begin position="309"/>
        <end position="334"/>
    </location>
</feature>
<name>A0A255DFT8_9MYCO</name>
<dbReference type="AlphaFoldDB" id="A0A255DFT8"/>
<evidence type="ECO:0000259" key="8">
    <source>
        <dbReference type="PROSITE" id="PS50156"/>
    </source>
</evidence>
<evidence type="ECO:0000256" key="3">
    <source>
        <dbReference type="ARBA" id="ARBA00022475"/>
    </source>
</evidence>
<comment type="subcellular location">
    <subcellularLocation>
        <location evidence="1">Cell membrane</location>
        <topology evidence="1">Multi-pass membrane protein</topology>
    </subcellularLocation>
</comment>
<feature type="transmembrane region" description="Helical" evidence="7">
    <location>
        <begin position="705"/>
        <end position="728"/>
    </location>
</feature>
<dbReference type="Gene3D" id="1.20.1640.10">
    <property type="entry name" value="Multidrug efflux transporter AcrB transmembrane domain"/>
    <property type="match status" value="2"/>
</dbReference>
<feature type="transmembrane region" description="Helical" evidence="7">
    <location>
        <begin position="204"/>
        <end position="224"/>
    </location>
</feature>
<dbReference type="RefSeq" id="WP_094484490.1">
    <property type="nucleotide sequence ID" value="NZ_NOZR01000042.1"/>
</dbReference>
<sequence>MLERIARLAIAAPKRMLFAAAMFAVGAAVFGVPVPKVLSAGGFDDPSSESCQADGLLADRFHQGDMKILISVTSEDGAQSDAARTVGSDIAAKLKQSPHVADVTSPWTVTSDAAGSLISKDGKTGLIIAGITGDDNAAQQYAQALDEELAHDSGGVTVRFGGPAAVYAQISHQTERDLVGMEAIAIPLSFLVLVWVFGGLLSAALPVIVGVLAIVGSMALLRAVTFFTDVSIFALNLSVAMGLALAIDYTLLLVSRYRDELAAGAERDAALVRTMVTAGRTVVFSAVTVGLAMLPMALFPMYFLKSFAYAGVAVVSLAAIAAIVVTPAMIVVLGPRLDALDLRRLGRKVAREQSSSESPTPLCGRHRFPGGINADPAVEDCFWYRSANVVIRHAVPITTAVIALLMLAGTPFLGLKWGSPDDRVLPSIASARQVGDRLRDAFAIDVTTDVTVVLPDVTRVSDQALADYAARLSRVPDVTSVSAPSGAFVDGTLVGPAMAATGLSEGSAFLTVASAAPLYSAASNRQLDALHRVPAPAGAQVMLTGDAQTNRDNANAVTSRLPLVLGLVVAVTFVLLFLLSGSLVIPLKALLLNVVSLTATFGAIVWLFQQGHLGGFGTTATGTMSAAMPVLLFCLAFGISTDYEVFLVSRIREYWLTSDRTSAASDESVALGLTRTGRVITAAAIIMSISFAALAAAHVSFMRMFGVGLTLAILVDATIIRTVLVPALMHLMGRRIWWAPKPLARLHAWIGLKESPTGLPDAADALATS</sequence>
<dbReference type="SUPFAM" id="SSF82866">
    <property type="entry name" value="Multidrug efflux transporter AcrB transmembrane domain"/>
    <property type="match status" value="2"/>
</dbReference>
<feature type="domain" description="SSD" evidence="8">
    <location>
        <begin position="559"/>
        <end position="730"/>
    </location>
</feature>
<feature type="transmembrane region" description="Helical" evidence="7">
    <location>
        <begin position="230"/>
        <end position="254"/>
    </location>
</feature>